<dbReference type="InParanoid" id="A0A672IWG3"/>
<dbReference type="InterPro" id="IPR031809">
    <property type="entry name" value="CCDC158"/>
</dbReference>
<feature type="coiled-coil region" evidence="1">
    <location>
        <begin position="426"/>
        <end position="495"/>
    </location>
</feature>
<dbReference type="Ensembl" id="ENSSFAT00005046878.1">
    <property type="protein sequence ID" value="ENSSFAP00005045302.1"/>
    <property type="gene ID" value="ENSSFAG00005022198.1"/>
</dbReference>
<organism evidence="3 4">
    <name type="scientific">Salarias fasciatus</name>
    <name type="common">Jewelled blenny</name>
    <name type="synonym">Blennius fasciatus</name>
    <dbReference type="NCBI Taxonomy" id="181472"/>
    <lineage>
        <taxon>Eukaryota</taxon>
        <taxon>Metazoa</taxon>
        <taxon>Chordata</taxon>
        <taxon>Craniata</taxon>
        <taxon>Vertebrata</taxon>
        <taxon>Euteleostomi</taxon>
        <taxon>Actinopterygii</taxon>
        <taxon>Neopterygii</taxon>
        <taxon>Teleostei</taxon>
        <taxon>Neoteleostei</taxon>
        <taxon>Acanthomorphata</taxon>
        <taxon>Ovalentaria</taxon>
        <taxon>Blenniimorphae</taxon>
        <taxon>Blenniiformes</taxon>
        <taxon>Blennioidei</taxon>
        <taxon>Blenniidae</taxon>
        <taxon>Salariinae</taxon>
        <taxon>Salarias</taxon>
    </lineage>
</organism>
<dbReference type="PANTHER" id="PTHR47615">
    <property type="entry name" value="COILED-COIL DOMAIN-CONTAINING PROTEIN 158"/>
    <property type="match status" value="1"/>
</dbReference>
<dbReference type="OMA" id="CHKNDSA"/>
<protein>
    <submittedName>
        <fullName evidence="3">Uncharacterized protein</fullName>
    </submittedName>
</protein>
<dbReference type="Pfam" id="PF15921">
    <property type="entry name" value="CCDC158"/>
    <property type="match status" value="2"/>
</dbReference>
<dbReference type="AlphaFoldDB" id="A0A672IWG3"/>
<reference evidence="3" key="3">
    <citation type="submission" date="2025-09" db="UniProtKB">
        <authorList>
            <consortium name="Ensembl"/>
        </authorList>
    </citation>
    <scope>IDENTIFICATION</scope>
</reference>
<evidence type="ECO:0000313" key="4">
    <source>
        <dbReference type="Proteomes" id="UP000472267"/>
    </source>
</evidence>
<keyword evidence="1" id="KW-0175">Coiled coil</keyword>
<accession>A0A672IWG3</accession>
<evidence type="ECO:0000313" key="3">
    <source>
        <dbReference type="Ensembl" id="ENSSFAP00005045302.1"/>
    </source>
</evidence>
<name>A0A672IWG3_SALFA</name>
<feature type="coiled-coil region" evidence="1">
    <location>
        <begin position="182"/>
        <end position="262"/>
    </location>
</feature>
<feature type="coiled-coil region" evidence="1">
    <location>
        <begin position="8"/>
        <end position="42"/>
    </location>
</feature>
<gene>
    <name evidence="3" type="primary">ccdc158</name>
</gene>
<evidence type="ECO:0000256" key="2">
    <source>
        <dbReference type="SAM" id="MobiDB-lite"/>
    </source>
</evidence>
<feature type="coiled-coil region" evidence="1">
    <location>
        <begin position="340"/>
        <end position="402"/>
    </location>
</feature>
<sequence>MEKMLRIVEELQSIQRSAEQTVQKAENESMDLNNKAGALEETVKDHTLRATRNGHSHIICAENANNTKLKLQSVATDQNGDFNSGTGNVCEQFLLSEEQPTIDEYNTETRMQDLIAHIGHEVATLADKLSSSNDCGVSLRNKLELLKKLAERQTLLHECHIGELESNISLYREKVCCGENQLFEVHTQLRNVQRENSQLQREAKELQSELHRHQSCCEGQQGERWEEVKVLKGQLESTREQLHKAEEERSSLQALLERRAQEGSRSRELLRDKDEELRLRQQETQQCLARLEELQSQFQTLLAEQETLTLKLKDKEQVIAVLNLHMEGSSQMTGQHKRTIEGLNQENSLLSNQLNQCKLEIQHLRAELDRHKADVAAAPLEKRELQASLAEQSRRAREQRLKEQQLRTRLELPYVQLHAASRLREAQDMQKEVKARREQVDLMQSRIQHLEEKEMKLRQEKREQSLEARRRLQQLSLAREERKQLTLELEALRSKDQQMSESFVNCEDFIQLREQEFYRLKLQHALYLKELQGPNLHTAPKDSPTSSGLPSPPASEHAAASHIGVPSQTLCPTLIHPHTSGPSSASVKHFCRSFGGADTSSAHLLDLSLQSTHGTGFLWQEAKTDFK</sequence>
<dbReference type="Proteomes" id="UP000472267">
    <property type="component" value="Chromosome 12"/>
</dbReference>
<reference evidence="3" key="1">
    <citation type="submission" date="2019-06" db="EMBL/GenBank/DDBJ databases">
        <authorList>
            <consortium name="Wellcome Sanger Institute Data Sharing"/>
        </authorList>
    </citation>
    <scope>NUCLEOTIDE SEQUENCE [LARGE SCALE GENOMIC DNA]</scope>
</reference>
<reference evidence="3" key="2">
    <citation type="submission" date="2025-08" db="UniProtKB">
        <authorList>
            <consortium name="Ensembl"/>
        </authorList>
    </citation>
    <scope>IDENTIFICATION</scope>
</reference>
<keyword evidence="4" id="KW-1185">Reference proteome</keyword>
<feature type="region of interest" description="Disordered" evidence="2">
    <location>
        <begin position="535"/>
        <end position="561"/>
    </location>
</feature>
<dbReference type="PANTHER" id="PTHR47615:SF1">
    <property type="entry name" value="COILED-COIL DOMAIN-CONTAINING PROTEIN 158"/>
    <property type="match status" value="1"/>
</dbReference>
<evidence type="ECO:0000256" key="1">
    <source>
        <dbReference type="SAM" id="Coils"/>
    </source>
</evidence>
<proteinExistence type="predicted"/>